<gene>
    <name evidence="5" type="ORF">MAF45_08065</name>
</gene>
<reference evidence="5 6" key="1">
    <citation type="submission" date="2022-02" db="EMBL/GenBank/DDBJ databases">
        <title>Mesosutterella porci, a novel member of the family Sutterellaceae from pig feces.</title>
        <authorList>
            <person name="Wylensek D."/>
            <person name="Clavel T."/>
        </authorList>
    </citation>
    <scope>NUCLEOTIDE SEQUENCE [LARGE SCALE GENOMIC DNA]</scope>
    <source>
        <strain evidence="6">oilRF-744-wt-GAM-9</strain>
    </source>
</reference>
<dbReference type="PANTHER" id="PTHR43827:SF3">
    <property type="entry name" value="NADP-DEPENDENT OXIDOREDUCTASE DOMAIN-CONTAINING PROTEIN"/>
    <property type="match status" value="1"/>
</dbReference>
<organism evidence="5 6">
    <name type="scientific">Mesosutterella porci</name>
    <dbReference type="NCBI Taxonomy" id="2915351"/>
    <lineage>
        <taxon>Bacteria</taxon>
        <taxon>Pseudomonadati</taxon>
        <taxon>Pseudomonadota</taxon>
        <taxon>Betaproteobacteria</taxon>
        <taxon>Burkholderiales</taxon>
        <taxon>Sutterellaceae</taxon>
        <taxon>Mesosutterella</taxon>
    </lineage>
</organism>
<proteinExistence type="inferred from homology"/>
<evidence type="ECO:0000256" key="2">
    <source>
        <dbReference type="ARBA" id="ARBA00022857"/>
    </source>
</evidence>
<evidence type="ECO:0000313" key="5">
    <source>
        <dbReference type="EMBL" id="MCG5031392.1"/>
    </source>
</evidence>
<evidence type="ECO:0000313" key="6">
    <source>
        <dbReference type="Proteomes" id="UP001297600"/>
    </source>
</evidence>
<dbReference type="PANTHER" id="PTHR43827">
    <property type="entry name" value="2,5-DIKETO-D-GLUCONIC ACID REDUCTASE"/>
    <property type="match status" value="1"/>
</dbReference>
<comment type="caution">
    <text evidence="5">The sequence shown here is derived from an EMBL/GenBank/DDBJ whole genome shotgun (WGS) entry which is preliminary data.</text>
</comment>
<evidence type="ECO:0000259" key="4">
    <source>
        <dbReference type="Pfam" id="PF00248"/>
    </source>
</evidence>
<dbReference type="PROSITE" id="PS00062">
    <property type="entry name" value="ALDOKETO_REDUCTASE_2"/>
    <property type="match status" value="1"/>
</dbReference>
<dbReference type="PIRSF" id="PIRSF000097">
    <property type="entry name" value="AKR"/>
    <property type="match status" value="1"/>
</dbReference>
<protein>
    <submittedName>
        <fullName evidence="5">Aldo/keto reductase</fullName>
    </submittedName>
</protein>
<accession>A0ABS9MRY4</accession>
<name>A0ABS9MRY4_9BURK</name>
<keyword evidence="3" id="KW-0560">Oxidoreductase</keyword>
<dbReference type="Gene3D" id="3.20.20.100">
    <property type="entry name" value="NADP-dependent oxidoreductase domain"/>
    <property type="match status" value="1"/>
</dbReference>
<dbReference type="CDD" id="cd19071">
    <property type="entry name" value="AKR_AKR1-5-like"/>
    <property type="match status" value="1"/>
</dbReference>
<dbReference type="Pfam" id="PF00248">
    <property type="entry name" value="Aldo_ket_red"/>
    <property type="match status" value="1"/>
</dbReference>
<keyword evidence="6" id="KW-1185">Reference proteome</keyword>
<dbReference type="InterPro" id="IPR023210">
    <property type="entry name" value="NADP_OxRdtase_dom"/>
</dbReference>
<evidence type="ECO:0000256" key="3">
    <source>
        <dbReference type="ARBA" id="ARBA00023002"/>
    </source>
</evidence>
<sequence length="284" mass="31835">MLKSPRDTLTLENRVQIPCLGFGTWQIPEDERLSESLAAALRLGYRHIDTASIYANEQGIREAIRASGVPRRELFITDKVWNTDRGYSSTLEACERSLERLGTDYLDLYLIHWPAIHGETTTWQALNYGTWRALEELYAKGTVRAIGVSNFMPHHLVPLLARARIRPMVNSIEFHPGYMQLPALRFCRAQGIGVLGWAPLGRGALLANPVLARIAQEHHRTVAQVCLRWSLEHGVPPIVKSVNAAHLEENARIFDFTLSMAEMHAIDALPPAGFSGLDPDHVSF</sequence>
<evidence type="ECO:0000256" key="1">
    <source>
        <dbReference type="ARBA" id="ARBA00007905"/>
    </source>
</evidence>
<dbReference type="InterPro" id="IPR020471">
    <property type="entry name" value="AKR"/>
</dbReference>
<dbReference type="InterPro" id="IPR018170">
    <property type="entry name" value="Aldo/ket_reductase_CS"/>
</dbReference>
<dbReference type="Proteomes" id="UP001297600">
    <property type="component" value="Unassembled WGS sequence"/>
</dbReference>
<dbReference type="EMBL" id="JAKNCT010000009">
    <property type="protein sequence ID" value="MCG5031392.1"/>
    <property type="molecule type" value="Genomic_DNA"/>
</dbReference>
<dbReference type="SUPFAM" id="SSF51430">
    <property type="entry name" value="NAD(P)-linked oxidoreductase"/>
    <property type="match status" value="1"/>
</dbReference>
<dbReference type="RefSeq" id="WP_237979126.1">
    <property type="nucleotide sequence ID" value="NZ_JAKNCT010000009.1"/>
</dbReference>
<dbReference type="InterPro" id="IPR036812">
    <property type="entry name" value="NAD(P)_OxRdtase_dom_sf"/>
</dbReference>
<comment type="similarity">
    <text evidence="1">Belongs to the aldo/keto reductase family.</text>
</comment>
<keyword evidence="2" id="KW-0521">NADP</keyword>
<dbReference type="PRINTS" id="PR00069">
    <property type="entry name" value="ALDKETRDTASE"/>
</dbReference>
<feature type="domain" description="NADP-dependent oxidoreductase" evidence="4">
    <location>
        <begin position="20"/>
        <end position="269"/>
    </location>
</feature>